<evidence type="ECO:0000256" key="12">
    <source>
        <dbReference type="ARBA" id="ARBA00048679"/>
    </source>
</evidence>
<evidence type="ECO:0000256" key="11">
    <source>
        <dbReference type="ARBA" id="ARBA00047899"/>
    </source>
</evidence>
<evidence type="ECO:0000256" key="9">
    <source>
        <dbReference type="ARBA" id="ARBA00022840"/>
    </source>
</evidence>
<dbReference type="EMBL" id="QMQZ01000016">
    <property type="protein sequence ID" value="RLE52053.1"/>
    <property type="molecule type" value="Genomic_DNA"/>
</dbReference>
<keyword evidence="7" id="KW-0547">Nucleotide-binding</keyword>
<dbReference type="Gene3D" id="1.10.510.10">
    <property type="entry name" value="Transferase(Phosphotransferase) domain 1"/>
    <property type="match status" value="1"/>
</dbReference>
<protein>
    <recommendedName>
        <fullName evidence="3">non-specific serine/threonine protein kinase</fullName>
        <ecNumber evidence="3">2.7.11.1</ecNumber>
    </recommendedName>
</protein>
<dbReference type="Gene3D" id="3.30.200.20">
    <property type="entry name" value="Phosphorylase Kinase, domain 1"/>
    <property type="match status" value="1"/>
</dbReference>
<reference evidence="14 15" key="1">
    <citation type="submission" date="2018-06" db="EMBL/GenBank/DDBJ databases">
        <title>Extensive metabolic versatility and redundancy in microbially diverse, dynamic hydrothermal sediments.</title>
        <authorList>
            <person name="Dombrowski N."/>
            <person name="Teske A."/>
            <person name="Baker B.J."/>
        </authorList>
    </citation>
    <scope>NUCLEOTIDE SEQUENCE [LARGE SCALE GENOMIC DNA]</scope>
    <source>
        <strain evidence="14">B29_G17</strain>
    </source>
</reference>
<evidence type="ECO:0000259" key="13">
    <source>
        <dbReference type="SMART" id="SM00090"/>
    </source>
</evidence>
<organism evidence="14 15">
    <name type="scientific">Thermoproteota archaeon</name>
    <dbReference type="NCBI Taxonomy" id="2056631"/>
    <lineage>
        <taxon>Archaea</taxon>
        <taxon>Thermoproteota</taxon>
    </lineage>
</organism>
<evidence type="ECO:0000256" key="5">
    <source>
        <dbReference type="ARBA" id="ARBA00022679"/>
    </source>
</evidence>
<feature type="domain" description="RIO kinase" evidence="13">
    <location>
        <begin position="65"/>
        <end position="292"/>
    </location>
</feature>
<dbReference type="PROSITE" id="PS01245">
    <property type="entry name" value="RIO1"/>
    <property type="match status" value="1"/>
</dbReference>
<dbReference type="InterPro" id="IPR015285">
    <property type="entry name" value="RIO2_wHTH_N"/>
</dbReference>
<dbReference type="InterPro" id="IPR018935">
    <property type="entry name" value="RIO_kinase_CS"/>
</dbReference>
<keyword evidence="5" id="KW-0808">Transferase</keyword>
<comment type="catalytic activity">
    <reaction evidence="12">
        <text>L-seryl-[protein] + ATP = O-phospho-L-seryl-[protein] + ADP + H(+)</text>
        <dbReference type="Rhea" id="RHEA:17989"/>
        <dbReference type="Rhea" id="RHEA-COMP:9863"/>
        <dbReference type="Rhea" id="RHEA-COMP:11604"/>
        <dbReference type="ChEBI" id="CHEBI:15378"/>
        <dbReference type="ChEBI" id="CHEBI:29999"/>
        <dbReference type="ChEBI" id="CHEBI:30616"/>
        <dbReference type="ChEBI" id="CHEBI:83421"/>
        <dbReference type="ChEBI" id="CHEBI:456216"/>
        <dbReference type="EC" id="2.7.11.1"/>
    </reaction>
</comment>
<keyword evidence="6" id="KW-0479">Metal-binding</keyword>
<dbReference type="PANTHER" id="PTHR45852">
    <property type="entry name" value="SER/THR-PROTEIN KINASE RIO2"/>
    <property type="match status" value="1"/>
</dbReference>
<keyword evidence="4 14" id="KW-0723">Serine/threonine-protein kinase</keyword>
<evidence type="ECO:0000256" key="8">
    <source>
        <dbReference type="ARBA" id="ARBA00022777"/>
    </source>
</evidence>
<evidence type="ECO:0000256" key="6">
    <source>
        <dbReference type="ARBA" id="ARBA00022723"/>
    </source>
</evidence>
<comment type="cofactor">
    <cofactor evidence="1">
        <name>Mg(2+)</name>
        <dbReference type="ChEBI" id="CHEBI:18420"/>
    </cofactor>
</comment>
<dbReference type="GO" id="GO:0046872">
    <property type="term" value="F:metal ion binding"/>
    <property type="evidence" value="ECO:0007669"/>
    <property type="project" value="UniProtKB-KW"/>
</dbReference>
<dbReference type="Pfam" id="PF01163">
    <property type="entry name" value="RIO1"/>
    <property type="match status" value="1"/>
</dbReference>
<dbReference type="GO" id="GO:0004674">
    <property type="term" value="F:protein serine/threonine kinase activity"/>
    <property type="evidence" value="ECO:0007669"/>
    <property type="project" value="UniProtKB-KW"/>
</dbReference>
<comment type="similarity">
    <text evidence="2">Belongs to the protein kinase superfamily. RIO-type Ser/Thr kinase family.</text>
</comment>
<dbReference type="InterPro" id="IPR030484">
    <property type="entry name" value="Rio2"/>
</dbReference>
<evidence type="ECO:0000313" key="14">
    <source>
        <dbReference type="EMBL" id="RLE52053.1"/>
    </source>
</evidence>
<name>A0A497EXF6_9CREN</name>
<dbReference type="GO" id="GO:0005829">
    <property type="term" value="C:cytosol"/>
    <property type="evidence" value="ECO:0007669"/>
    <property type="project" value="TreeGrafter"/>
</dbReference>
<evidence type="ECO:0000256" key="2">
    <source>
        <dbReference type="ARBA" id="ARBA00009196"/>
    </source>
</evidence>
<evidence type="ECO:0000256" key="7">
    <source>
        <dbReference type="ARBA" id="ARBA00022741"/>
    </source>
</evidence>
<keyword evidence="8 14" id="KW-0418">Kinase</keyword>
<dbReference type="GO" id="GO:0005524">
    <property type="term" value="F:ATP binding"/>
    <property type="evidence" value="ECO:0007669"/>
    <property type="project" value="UniProtKB-KW"/>
</dbReference>
<proteinExistence type="inferred from homology"/>
<dbReference type="Gene3D" id="1.10.10.10">
    <property type="entry name" value="Winged helix-like DNA-binding domain superfamily/Winged helix DNA-binding domain"/>
    <property type="match status" value="1"/>
</dbReference>
<dbReference type="FunFam" id="3.30.200.20:FF:000052">
    <property type="entry name" value="Serine/threonine-protein kinase RIO2"/>
    <property type="match status" value="1"/>
</dbReference>
<dbReference type="InterPro" id="IPR000687">
    <property type="entry name" value="RIO_kinase"/>
</dbReference>
<dbReference type="InterPro" id="IPR018934">
    <property type="entry name" value="RIO_dom"/>
</dbReference>
<dbReference type="SUPFAM" id="SSF46785">
    <property type="entry name" value="Winged helix' DNA-binding domain"/>
    <property type="match status" value="1"/>
</dbReference>
<dbReference type="SMART" id="SM00090">
    <property type="entry name" value="RIO"/>
    <property type="match status" value="1"/>
</dbReference>
<sequence length="292" mass="33552">MVMLPIQAFKMLKLHDFKVLRAVELGMQSFEFVPIDYIVRKVKLDPPLTSRILSKLSKLGLVRRGVGAYEGYCLTTWGYDCLALRYLVNSGFLEAIGKPLGVGKEADVYDALTPAGDRVAVKFHRLGRISFRKTRKVRTYIADRDKVSWLIQAKMAARKEHEALTILYSKRVRVPKPIAWNRHVVVMSFIDGDPLYICDFLPDPAGFLGEILADVRRSFKEAGIVHGDLSEYNVIVTPDIQPLIIDWPQFVYVYHPSARMLLERDVRNILKFFRRRFRVDLDFNEAISFITG</sequence>
<dbReference type="SUPFAM" id="SSF56112">
    <property type="entry name" value="Protein kinase-like (PK-like)"/>
    <property type="match status" value="1"/>
</dbReference>
<evidence type="ECO:0000256" key="10">
    <source>
        <dbReference type="ARBA" id="ARBA00022842"/>
    </source>
</evidence>
<accession>A0A497EXF6</accession>
<dbReference type="InterPro" id="IPR036390">
    <property type="entry name" value="WH_DNA-bd_sf"/>
</dbReference>
<comment type="catalytic activity">
    <reaction evidence="11">
        <text>L-threonyl-[protein] + ATP = O-phospho-L-threonyl-[protein] + ADP + H(+)</text>
        <dbReference type="Rhea" id="RHEA:46608"/>
        <dbReference type="Rhea" id="RHEA-COMP:11060"/>
        <dbReference type="Rhea" id="RHEA-COMP:11605"/>
        <dbReference type="ChEBI" id="CHEBI:15378"/>
        <dbReference type="ChEBI" id="CHEBI:30013"/>
        <dbReference type="ChEBI" id="CHEBI:30616"/>
        <dbReference type="ChEBI" id="CHEBI:61977"/>
        <dbReference type="ChEBI" id="CHEBI:456216"/>
        <dbReference type="EC" id="2.7.11.1"/>
    </reaction>
</comment>
<evidence type="ECO:0000256" key="4">
    <source>
        <dbReference type="ARBA" id="ARBA00022527"/>
    </source>
</evidence>
<keyword evidence="10" id="KW-0460">Magnesium</keyword>
<comment type="caution">
    <text evidence="14">The sequence shown here is derived from an EMBL/GenBank/DDBJ whole genome shotgun (WGS) entry which is preliminary data.</text>
</comment>
<evidence type="ECO:0000313" key="15">
    <source>
        <dbReference type="Proteomes" id="UP000268446"/>
    </source>
</evidence>
<dbReference type="GO" id="GO:0030688">
    <property type="term" value="C:preribosome, small subunit precursor"/>
    <property type="evidence" value="ECO:0007669"/>
    <property type="project" value="TreeGrafter"/>
</dbReference>
<dbReference type="GO" id="GO:0030490">
    <property type="term" value="P:maturation of SSU-rRNA"/>
    <property type="evidence" value="ECO:0007669"/>
    <property type="project" value="TreeGrafter"/>
</dbReference>
<dbReference type="InterPro" id="IPR011009">
    <property type="entry name" value="Kinase-like_dom_sf"/>
</dbReference>
<dbReference type="CDD" id="cd05144">
    <property type="entry name" value="RIO2_C"/>
    <property type="match status" value="1"/>
</dbReference>
<dbReference type="EC" id="2.7.11.1" evidence="3"/>
<evidence type="ECO:0000256" key="3">
    <source>
        <dbReference type="ARBA" id="ARBA00012513"/>
    </source>
</evidence>
<gene>
    <name evidence="14" type="ORF">DRJ20_00925</name>
</gene>
<evidence type="ECO:0000256" key="1">
    <source>
        <dbReference type="ARBA" id="ARBA00001946"/>
    </source>
</evidence>
<dbReference type="InterPro" id="IPR036388">
    <property type="entry name" value="WH-like_DNA-bd_sf"/>
</dbReference>
<dbReference type="AlphaFoldDB" id="A0A497EXF6"/>
<dbReference type="Proteomes" id="UP000268446">
    <property type="component" value="Unassembled WGS sequence"/>
</dbReference>
<dbReference type="PANTHER" id="PTHR45852:SF1">
    <property type="entry name" value="SERINE_THREONINE-PROTEIN KINASE RIO2"/>
    <property type="match status" value="1"/>
</dbReference>
<keyword evidence="9" id="KW-0067">ATP-binding</keyword>
<dbReference type="Pfam" id="PF09202">
    <property type="entry name" value="Rio2_N"/>
    <property type="match status" value="1"/>
</dbReference>